<comment type="subcellular location">
    <subcellularLocation>
        <location evidence="1">Cell membrane</location>
        <topology evidence="1">Multi-pass membrane protein</topology>
    </subcellularLocation>
</comment>
<dbReference type="PANTHER" id="PTHR23501">
    <property type="entry name" value="MAJOR FACILITATOR SUPERFAMILY"/>
    <property type="match status" value="1"/>
</dbReference>
<dbReference type="NCBIfam" id="TIGR00711">
    <property type="entry name" value="efflux_EmrB"/>
    <property type="match status" value="1"/>
</dbReference>
<feature type="transmembrane region" description="Helical" evidence="7">
    <location>
        <begin position="268"/>
        <end position="293"/>
    </location>
</feature>
<gene>
    <name evidence="9" type="ORF">ACFQ3W_25465</name>
</gene>
<feature type="transmembrane region" description="Helical" evidence="7">
    <location>
        <begin position="102"/>
        <end position="123"/>
    </location>
</feature>
<feature type="transmembrane region" description="Helical" evidence="7">
    <location>
        <begin position="46"/>
        <end position="65"/>
    </location>
</feature>
<dbReference type="PRINTS" id="PR01036">
    <property type="entry name" value="TCRTETB"/>
</dbReference>
<dbReference type="Gene3D" id="1.20.1720.10">
    <property type="entry name" value="Multidrug resistance protein D"/>
    <property type="match status" value="1"/>
</dbReference>
<feature type="transmembrane region" description="Helical" evidence="7">
    <location>
        <begin position="359"/>
        <end position="379"/>
    </location>
</feature>
<feature type="transmembrane region" description="Helical" evidence="7">
    <location>
        <begin position="305"/>
        <end position="325"/>
    </location>
</feature>
<dbReference type="PROSITE" id="PS50850">
    <property type="entry name" value="MFS"/>
    <property type="match status" value="1"/>
</dbReference>
<name>A0ABW3S548_9BACL</name>
<dbReference type="InterPro" id="IPR020846">
    <property type="entry name" value="MFS_dom"/>
</dbReference>
<feature type="transmembrane region" description="Helical" evidence="7">
    <location>
        <begin position="400"/>
        <end position="421"/>
    </location>
</feature>
<feature type="transmembrane region" description="Helical" evidence="7">
    <location>
        <begin position="135"/>
        <end position="153"/>
    </location>
</feature>
<evidence type="ECO:0000256" key="3">
    <source>
        <dbReference type="ARBA" id="ARBA00022475"/>
    </source>
</evidence>
<dbReference type="CDD" id="cd17502">
    <property type="entry name" value="MFS_Azr1_MDR_like"/>
    <property type="match status" value="1"/>
</dbReference>
<evidence type="ECO:0000259" key="8">
    <source>
        <dbReference type="PROSITE" id="PS50850"/>
    </source>
</evidence>
<feature type="transmembrane region" description="Helical" evidence="7">
    <location>
        <begin position="77"/>
        <end position="96"/>
    </location>
</feature>
<evidence type="ECO:0000256" key="4">
    <source>
        <dbReference type="ARBA" id="ARBA00022692"/>
    </source>
</evidence>
<feature type="transmembrane region" description="Helical" evidence="7">
    <location>
        <begin position="197"/>
        <end position="218"/>
    </location>
</feature>
<feature type="transmembrane region" description="Helical" evidence="7">
    <location>
        <begin position="230"/>
        <end position="247"/>
    </location>
</feature>
<evidence type="ECO:0000256" key="7">
    <source>
        <dbReference type="SAM" id="Phobius"/>
    </source>
</evidence>
<reference evidence="10" key="1">
    <citation type="journal article" date="2019" name="Int. J. Syst. Evol. Microbiol.">
        <title>The Global Catalogue of Microorganisms (GCM) 10K type strain sequencing project: providing services to taxonomists for standard genome sequencing and annotation.</title>
        <authorList>
            <consortium name="The Broad Institute Genomics Platform"/>
            <consortium name="The Broad Institute Genome Sequencing Center for Infectious Disease"/>
            <person name="Wu L."/>
            <person name="Ma J."/>
        </authorList>
    </citation>
    <scope>NUCLEOTIDE SEQUENCE [LARGE SCALE GENOMIC DNA]</scope>
    <source>
        <strain evidence="10">CCUG 59189</strain>
    </source>
</reference>
<comment type="caution">
    <text evidence="9">The sequence shown here is derived from an EMBL/GenBank/DDBJ whole genome shotgun (WGS) entry which is preliminary data.</text>
</comment>
<organism evidence="9 10">
    <name type="scientific">Paenibacillus puldeungensis</name>
    <dbReference type="NCBI Taxonomy" id="696536"/>
    <lineage>
        <taxon>Bacteria</taxon>
        <taxon>Bacillati</taxon>
        <taxon>Bacillota</taxon>
        <taxon>Bacilli</taxon>
        <taxon>Bacillales</taxon>
        <taxon>Paenibacillaceae</taxon>
        <taxon>Paenibacillus</taxon>
    </lineage>
</organism>
<dbReference type="InterPro" id="IPR036259">
    <property type="entry name" value="MFS_trans_sf"/>
</dbReference>
<feature type="transmembrane region" description="Helical" evidence="7">
    <location>
        <begin position="483"/>
        <end position="504"/>
    </location>
</feature>
<feature type="transmembrane region" description="Helical" evidence="7">
    <location>
        <begin position="165"/>
        <end position="185"/>
    </location>
</feature>
<keyword evidence="10" id="KW-1185">Reference proteome</keyword>
<evidence type="ECO:0000256" key="6">
    <source>
        <dbReference type="ARBA" id="ARBA00023136"/>
    </source>
</evidence>
<dbReference type="Pfam" id="PF07690">
    <property type="entry name" value="MFS_1"/>
    <property type="match status" value="1"/>
</dbReference>
<dbReference type="PANTHER" id="PTHR23501:SF197">
    <property type="entry name" value="COMD"/>
    <property type="match status" value="1"/>
</dbReference>
<dbReference type="SUPFAM" id="SSF103473">
    <property type="entry name" value="MFS general substrate transporter"/>
    <property type="match status" value="1"/>
</dbReference>
<dbReference type="InterPro" id="IPR011701">
    <property type="entry name" value="MFS"/>
</dbReference>
<feature type="domain" description="Major facilitator superfamily (MFS) profile" evidence="8">
    <location>
        <begin position="12"/>
        <end position="509"/>
    </location>
</feature>
<dbReference type="EMBL" id="JBHTLM010000036">
    <property type="protein sequence ID" value="MFD1179627.1"/>
    <property type="molecule type" value="Genomic_DNA"/>
</dbReference>
<evidence type="ECO:0000313" key="9">
    <source>
        <dbReference type="EMBL" id="MFD1179627.1"/>
    </source>
</evidence>
<dbReference type="Gene3D" id="1.20.1250.20">
    <property type="entry name" value="MFS general substrate transporter like domains"/>
    <property type="match status" value="1"/>
</dbReference>
<accession>A0ABW3S548</accession>
<evidence type="ECO:0000256" key="5">
    <source>
        <dbReference type="ARBA" id="ARBA00022989"/>
    </source>
</evidence>
<keyword evidence="3" id="KW-1003">Cell membrane</keyword>
<dbReference type="RefSeq" id="WP_379322049.1">
    <property type="nucleotide sequence ID" value="NZ_JBHTLM010000036.1"/>
</dbReference>
<sequence length="526" mass="56944">MKNLSNQKKLIVLIAVMFGVLLSSLDITIVSTSMMGIVKDLNGFDLYAWPFTAYLMTTAICMPLFGKFADKFGHKLIYILGIIVFVLGSALCGMSQDMLQLIIFRGIQGIGGAILTANSLSIIGVVFEPKQRAKYIALLGAAGAVASIVGPILGGYITDNYSWRWTFYINVPIGIIALIAILIALPKEKPEQTSKKIDIWGALTFTVGLAPMLLALTWAGNKYDWGSPQILTMLGFSVVCLILFAFIEKHVSDPIIPLSLFKKSDFNISSVEMFLINAIVLAIMTFLPMFLQIVVGETASHTGTLLIPIMASTVVTSIASGILVSKFGKYKLQIIIGFIILTISTILFAQMGVDTAKSTVILYMLIAGVGIGTTLPLFNTIAQNAFDESQMGVVTSGVQFFKTLGSTLSTAILGTILNATITDKLARINTGDLPDQVASSLKNSQVLSNPSALEAISSELPKTLLVDFQNVVIQMKQIFSDSLVLIFTVCIGISFLTLVISLFIKEKPFRKKRIGQSPYVRKNGTD</sequence>
<evidence type="ECO:0000256" key="1">
    <source>
        <dbReference type="ARBA" id="ARBA00004651"/>
    </source>
</evidence>
<feature type="transmembrane region" description="Helical" evidence="7">
    <location>
        <begin position="332"/>
        <end position="353"/>
    </location>
</feature>
<keyword evidence="4 7" id="KW-0812">Transmembrane</keyword>
<proteinExistence type="predicted"/>
<evidence type="ECO:0000313" key="10">
    <source>
        <dbReference type="Proteomes" id="UP001597262"/>
    </source>
</evidence>
<keyword evidence="2" id="KW-0813">Transport</keyword>
<protein>
    <submittedName>
        <fullName evidence="9">MDR family MFS transporter</fullName>
    </submittedName>
</protein>
<keyword evidence="5 7" id="KW-1133">Transmembrane helix</keyword>
<evidence type="ECO:0000256" key="2">
    <source>
        <dbReference type="ARBA" id="ARBA00022448"/>
    </source>
</evidence>
<feature type="transmembrane region" description="Helical" evidence="7">
    <location>
        <begin position="12"/>
        <end position="34"/>
    </location>
</feature>
<dbReference type="Proteomes" id="UP001597262">
    <property type="component" value="Unassembled WGS sequence"/>
</dbReference>
<keyword evidence="6 7" id="KW-0472">Membrane</keyword>
<dbReference type="InterPro" id="IPR004638">
    <property type="entry name" value="EmrB-like"/>
</dbReference>